<reference evidence="1 2" key="1">
    <citation type="journal article" date="2018" name="Sci. Rep.">
        <title>Genomic signatures of local adaptation to the degree of environmental predictability in rotifers.</title>
        <authorList>
            <person name="Franch-Gras L."/>
            <person name="Hahn C."/>
            <person name="Garcia-Roger E.M."/>
            <person name="Carmona M.J."/>
            <person name="Serra M."/>
            <person name="Gomez A."/>
        </authorList>
    </citation>
    <scope>NUCLEOTIDE SEQUENCE [LARGE SCALE GENOMIC DNA]</scope>
    <source>
        <strain evidence="1">HYR1</strain>
    </source>
</reference>
<proteinExistence type="predicted"/>
<organism evidence="1 2">
    <name type="scientific">Brachionus plicatilis</name>
    <name type="common">Marine rotifer</name>
    <name type="synonym">Brachionus muelleri</name>
    <dbReference type="NCBI Taxonomy" id="10195"/>
    <lineage>
        <taxon>Eukaryota</taxon>
        <taxon>Metazoa</taxon>
        <taxon>Spiralia</taxon>
        <taxon>Gnathifera</taxon>
        <taxon>Rotifera</taxon>
        <taxon>Eurotatoria</taxon>
        <taxon>Monogononta</taxon>
        <taxon>Pseudotrocha</taxon>
        <taxon>Ploima</taxon>
        <taxon>Brachionidae</taxon>
        <taxon>Brachionus</taxon>
    </lineage>
</organism>
<dbReference type="EMBL" id="REGN01007261">
    <property type="protein sequence ID" value="RNA06852.1"/>
    <property type="molecule type" value="Genomic_DNA"/>
</dbReference>
<protein>
    <submittedName>
        <fullName evidence="1">Uncharacterized protein</fullName>
    </submittedName>
</protein>
<name>A0A3M7Q6P6_BRAPC</name>
<dbReference type="Proteomes" id="UP000276133">
    <property type="component" value="Unassembled WGS sequence"/>
</dbReference>
<evidence type="ECO:0000313" key="2">
    <source>
        <dbReference type="Proteomes" id="UP000276133"/>
    </source>
</evidence>
<dbReference type="AlphaFoldDB" id="A0A3M7Q6P6"/>
<accession>A0A3M7Q6P6</accession>
<evidence type="ECO:0000313" key="1">
    <source>
        <dbReference type="EMBL" id="RNA06852.1"/>
    </source>
</evidence>
<keyword evidence="2" id="KW-1185">Reference proteome</keyword>
<sequence length="60" mass="7001">MKLKTHDEKGNFMENFYQKQNLCIQSCILNKLITMNELIFVLKMLRGQAASGPIQFTIYC</sequence>
<gene>
    <name evidence="1" type="ORF">BpHYR1_016982</name>
</gene>
<comment type="caution">
    <text evidence="1">The sequence shown here is derived from an EMBL/GenBank/DDBJ whole genome shotgun (WGS) entry which is preliminary data.</text>
</comment>